<dbReference type="PANTHER" id="PTHR14787:SF1">
    <property type="entry name" value="ATPASE PAAT"/>
    <property type="match status" value="1"/>
</dbReference>
<dbReference type="PANTHER" id="PTHR14787">
    <property type="entry name" value="C10ORF188 FAMILY MEMBER"/>
    <property type="match status" value="1"/>
</dbReference>
<keyword evidence="3" id="KW-1185">Reference proteome</keyword>
<evidence type="ECO:0000256" key="1">
    <source>
        <dbReference type="SAM" id="MobiDB-lite"/>
    </source>
</evidence>
<organism evidence="2 3">
    <name type="scientific">Desmophyllum pertusum</name>
    <dbReference type="NCBI Taxonomy" id="174260"/>
    <lineage>
        <taxon>Eukaryota</taxon>
        <taxon>Metazoa</taxon>
        <taxon>Cnidaria</taxon>
        <taxon>Anthozoa</taxon>
        <taxon>Hexacorallia</taxon>
        <taxon>Scleractinia</taxon>
        <taxon>Caryophylliina</taxon>
        <taxon>Caryophylliidae</taxon>
        <taxon>Desmophyllum</taxon>
    </lineage>
</organism>
<reference evidence="2" key="1">
    <citation type="submission" date="2023-01" db="EMBL/GenBank/DDBJ databases">
        <title>Genome assembly of the deep-sea coral Lophelia pertusa.</title>
        <authorList>
            <person name="Herrera S."/>
            <person name="Cordes E."/>
        </authorList>
    </citation>
    <scope>NUCLEOTIDE SEQUENCE</scope>
    <source>
        <strain evidence="2">USNM1676648</strain>
        <tissue evidence="2">Polyp</tissue>
    </source>
</reference>
<feature type="region of interest" description="Disordered" evidence="1">
    <location>
        <begin position="344"/>
        <end position="363"/>
    </location>
</feature>
<sequence length="363" mass="39659">MEHADAWSSFYHTLRSNPSDFKPIVVRVARLAVPVNTGMPLQGLIPGQVDIANVRSYLDSLGKQLSPEAQKLLESMESKQMIQSGLVVDRTRSLSLGSGPRLEHLGAANLSGSEASILSQAMARARQLEEEEKVEKMGRDMPGSPESDEGFINMLAGLMVEKKPEAANNSGGSRVVENGEVDTPESPTLAKHRWETYLQSRVRASRNMVRKSRPVSLGSAFPVPTQAQLINPRSQSFCLEDRRAVERVIAEQAPAPLEKAESDGSESGNKARCTECGCPGCLSVYNSITTNIYAAEKRIMGRVDAKLQALLEHMDSRFDTLFDSLLIGQEQLFAHSLQGVNNSFPGTRKLSQRNGHKPGDTSV</sequence>
<gene>
    <name evidence="2" type="ORF">OS493_024512</name>
</gene>
<feature type="region of interest" description="Disordered" evidence="1">
    <location>
        <begin position="165"/>
        <end position="187"/>
    </location>
</feature>
<dbReference type="Proteomes" id="UP001163046">
    <property type="component" value="Unassembled WGS sequence"/>
</dbReference>
<dbReference type="InterPro" id="IPR028043">
    <property type="entry name" value="PAAT-like"/>
</dbReference>
<evidence type="ECO:0000313" key="3">
    <source>
        <dbReference type="Proteomes" id="UP001163046"/>
    </source>
</evidence>
<name>A0A9W9YAA6_9CNID</name>
<evidence type="ECO:0000313" key="2">
    <source>
        <dbReference type="EMBL" id="KAJ7328591.1"/>
    </source>
</evidence>
<dbReference type="AlphaFoldDB" id="A0A9W9YAA6"/>
<dbReference type="OrthoDB" id="5981473at2759"/>
<proteinExistence type="predicted"/>
<protein>
    <submittedName>
        <fullName evidence="2">Uncharacterized protein</fullName>
    </submittedName>
</protein>
<comment type="caution">
    <text evidence="2">The sequence shown here is derived from an EMBL/GenBank/DDBJ whole genome shotgun (WGS) entry which is preliminary data.</text>
</comment>
<accession>A0A9W9YAA6</accession>
<dbReference type="EMBL" id="MU827796">
    <property type="protein sequence ID" value="KAJ7328591.1"/>
    <property type="molecule type" value="Genomic_DNA"/>
</dbReference>